<dbReference type="Proteomes" id="UP000189796">
    <property type="component" value="Chromosome I"/>
</dbReference>
<reference evidence="1 2" key="1">
    <citation type="submission" date="2016-11" db="EMBL/GenBank/DDBJ databases">
        <authorList>
            <person name="Jaros S."/>
            <person name="Januszkiewicz K."/>
            <person name="Wedrychowicz H."/>
        </authorList>
    </citation>
    <scope>NUCLEOTIDE SEQUENCE [LARGE SCALE GENOMIC DNA]</scope>
    <source>
        <strain evidence="1 2">GAS138</strain>
    </source>
</reference>
<accession>A0A1M5KT72</accession>
<gene>
    <name evidence="1" type="ORF">SAMN05443248_1956</name>
</gene>
<evidence type="ECO:0000313" key="1">
    <source>
        <dbReference type="EMBL" id="SHG55945.1"/>
    </source>
</evidence>
<protein>
    <submittedName>
        <fullName evidence="1">Uncharacterized protein</fullName>
    </submittedName>
</protein>
<dbReference type="EMBL" id="LT670817">
    <property type="protein sequence ID" value="SHG55945.1"/>
    <property type="molecule type" value="Genomic_DNA"/>
</dbReference>
<dbReference type="AlphaFoldDB" id="A0A1M5KT72"/>
<proteinExistence type="predicted"/>
<name>A0A1M5KT72_9BRAD</name>
<organism evidence="1 2">
    <name type="scientific">Bradyrhizobium erythrophlei</name>
    <dbReference type="NCBI Taxonomy" id="1437360"/>
    <lineage>
        <taxon>Bacteria</taxon>
        <taxon>Pseudomonadati</taxon>
        <taxon>Pseudomonadota</taxon>
        <taxon>Alphaproteobacteria</taxon>
        <taxon>Hyphomicrobiales</taxon>
        <taxon>Nitrobacteraceae</taxon>
        <taxon>Bradyrhizobium</taxon>
    </lineage>
</organism>
<sequence length="136" mass="15196">MQTNSQWRTLENVDLVLAVVPAAKNSEIVEVLAFDSTALKARFDIASKGLERVDRSSSFEMPIFIPIDKESRKNVGHSVSNLKEIALWSVNVSAAAMKVKASDDRAGTFIDRVKREFAERNEVDVSKVVVEFRILT</sequence>
<evidence type="ECO:0000313" key="2">
    <source>
        <dbReference type="Proteomes" id="UP000189796"/>
    </source>
</evidence>